<organism evidence="4 5">
    <name type="scientific">Chara braunii</name>
    <name type="common">Braun's stonewort</name>
    <dbReference type="NCBI Taxonomy" id="69332"/>
    <lineage>
        <taxon>Eukaryota</taxon>
        <taxon>Viridiplantae</taxon>
        <taxon>Streptophyta</taxon>
        <taxon>Charophyceae</taxon>
        <taxon>Charales</taxon>
        <taxon>Characeae</taxon>
        <taxon>Chara</taxon>
    </lineage>
</organism>
<dbReference type="PROSITE" id="PS50003">
    <property type="entry name" value="PH_DOMAIN"/>
    <property type="match status" value="1"/>
</dbReference>
<dbReference type="SUPFAM" id="SSF50729">
    <property type="entry name" value="PH domain-like"/>
    <property type="match status" value="1"/>
</dbReference>
<dbReference type="Gene3D" id="2.30.29.30">
    <property type="entry name" value="Pleckstrin-homology domain (PH domain)/Phosphotyrosine-binding domain (PTB)"/>
    <property type="match status" value="1"/>
</dbReference>
<feature type="compositionally biased region" description="Polar residues" evidence="2">
    <location>
        <begin position="643"/>
        <end position="652"/>
    </location>
</feature>
<feature type="domain" description="PH" evidence="3">
    <location>
        <begin position="35"/>
        <end position="185"/>
    </location>
</feature>
<feature type="compositionally biased region" description="Basic and acidic residues" evidence="2">
    <location>
        <begin position="1176"/>
        <end position="1187"/>
    </location>
</feature>
<feature type="compositionally biased region" description="Basic and acidic residues" evidence="2">
    <location>
        <begin position="759"/>
        <end position="768"/>
    </location>
</feature>
<feature type="compositionally biased region" description="Polar residues" evidence="2">
    <location>
        <begin position="672"/>
        <end position="694"/>
    </location>
</feature>
<reference evidence="4 5" key="1">
    <citation type="journal article" date="2018" name="Cell">
        <title>The Chara Genome: Secondary Complexity and Implications for Plant Terrestrialization.</title>
        <authorList>
            <person name="Nishiyama T."/>
            <person name="Sakayama H."/>
            <person name="Vries J.D."/>
            <person name="Buschmann H."/>
            <person name="Saint-Marcoux D."/>
            <person name="Ullrich K.K."/>
            <person name="Haas F.B."/>
            <person name="Vanderstraeten L."/>
            <person name="Becker D."/>
            <person name="Lang D."/>
            <person name="Vosolsobe S."/>
            <person name="Rombauts S."/>
            <person name="Wilhelmsson P.K.I."/>
            <person name="Janitza P."/>
            <person name="Kern R."/>
            <person name="Heyl A."/>
            <person name="Rumpler F."/>
            <person name="Villalobos L.I.A.C."/>
            <person name="Clay J.M."/>
            <person name="Skokan R."/>
            <person name="Toyoda A."/>
            <person name="Suzuki Y."/>
            <person name="Kagoshima H."/>
            <person name="Schijlen E."/>
            <person name="Tajeshwar N."/>
            <person name="Catarino B."/>
            <person name="Hetherington A.J."/>
            <person name="Saltykova A."/>
            <person name="Bonnot C."/>
            <person name="Breuninger H."/>
            <person name="Symeonidi A."/>
            <person name="Radhakrishnan G.V."/>
            <person name="Van Nieuwerburgh F."/>
            <person name="Deforce D."/>
            <person name="Chang C."/>
            <person name="Karol K.G."/>
            <person name="Hedrich R."/>
            <person name="Ulvskov P."/>
            <person name="Glockner G."/>
            <person name="Delwiche C.F."/>
            <person name="Petrasek J."/>
            <person name="Van de Peer Y."/>
            <person name="Friml J."/>
            <person name="Beilby M."/>
            <person name="Dolan L."/>
            <person name="Kohara Y."/>
            <person name="Sugano S."/>
            <person name="Fujiyama A."/>
            <person name="Delaux P.-M."/>
            <person name="Quint M."/>
            <person name="TheiBen G."/>
            <person name="Hagemann M."/>
            <person name="Harholt J."/>
            <person name="Dunand C."/>
            <person name="Zachgo S."/>
            <person name="Langdale J."/>
            <person name="Maumus F."/>
            <person name="Straeten D.V.D."/>
            <person name="Gould S.B."/>
            <person name="Rensing S.A."/>
        </authorList>
    </citation>
    <scope>NUCLEOTIDE SEQUENCE [LARGE SCALE GENOMIC DNA]</scope>
    <source>
        <strain evidence="4 5">S276</strain>
    </source>
</reference>
<feature type="compositionally biased region" description="Low complexity" evidence="2">
    <location>
        <begin position="454"/>
        <end position="463"/>
    </location>
</feature>
<feature type="compositionally biased region" description="Polar residues" evidence="2">
    <location>
        <begin position="881"/>
        <end position="894"/>
    </location>
</feature>
<dbReference type="EMBL" id="BFEA01000082">
    <property type="protein sequence ID" value="GBG67016.1"/>
    <property type="molecule type" value="Genomic_DNA"/>
</dbReference>
<feature type="compositionally biased region" description="Low complexity" evidence="2">
    <location>
        <begin position="482"/>
        <end position="494"/>
    </location>
</feature>
<dbReference type="OrthoDB" id="185175at2759"/>
<feature type="region of interest" description="Disordered" evidence="2">
    <location>
        <begin position="438"/>
        <end position="543"/>
    </location>
</feature>
<accession>A0A388KAH1</accession>
<keyword evidence="5" id="KW-1185">Reference proteome</keyword>
<feature type="compositionally biased region" description="Basic and acidic residues" evidence="2">
    <location>
        <begin position="864"/>
        <end position="880"/>
    </location>
</feature>
<feature type="compositionally biased region" description="Polar residues" evidence="2">
    <location>
        <begin position="594"/>
        <end position="607"/>
    </location>
</feature>
<dbReference type="InterPro" id="IPR011993">
    <property type="entry name" value="PH-like_dom_sf"/>
</dbReference>
<feature type="compositionally biased region" description="Low complexity" evidence="2">
    <location>
        <begin position="363"/>
        <end position="382"/>
    </location>
</feature>
<evidence type="ECO:0000256" key="2">
    <source>
        <dbReference type="SAM" id="MobiDB-lite"/>
    </source>
</evidence>
<feature type="coiled-coil region" evidence="1">
    <location>
        <begin position="187"/>
        <end position="244"/>
    </location>
</feature>
<protein>
    <recommendedName>
        <fullName evidence="3">PH domain-containing protein</fullName>
    </recommendedName>
</protein>
<dbReference type="SMART" id="SM00233">
    <property type="entry name" value="PH"/>
    <property type="match status" value="1"/>
</dbReference>
<feature type="region of interest" description="Disordered" evidence="2">
    <location>
        <begin position="732"/>
        <end position="1240"/>
    </location>
</feature>
<name>A0A388KAH1_CHABU</name>
<dbReference type="Pfam" id="PF00169">
    <property type="entry name" value="PH"/>
    <property type="match status" value="1"/>
</dbReference>
<feature type="region of interest" description="Disordered" evidence="2">
    <location>
        <begin position="589"/>
        <end position="616"/>
    </location>
</feature>
<gene>
    <name evidence="4" type="ORF">CBR_g78795</name>
</gene>
<evidence type="ECO:0000313" key="5">
    <source>
        <dbReference type="Proteomes" id="UP000265515"/>
    </source>
</evidence>
<dbReference type="Gramene" id="GBG67016">
    <property type="protein sequence ID" value="GBG67016"/>
    <property type="gene ID" value="CBR_g78795"/>
</dbReference>
<evidence type="ECO:0000259" key="3">
    <source>
        <dbReference type="PROSITE" id="PS50003"/>
    </source>
</evidence>
<evidence type="ECO:0000256" key="1">
    <source>
        <dbReference type="SAM" id="Coils"/>
    </source>
</evidence>
<evidence type="ECO:0000313" key="4">
    <source>
        <dbReference type="EMBL" id="GBG67016.1"/>
    </source>
</evidence>
<feature type="compositionally biased region" description="Low complexity" evidence="2">
    <location>
        <begin position="513"/>
        <end position="529"/>
    </location>
</feature>
<feature type="region of interest" description="Disordered" evidence="2">
    <location>
        <begin position="359"/>
        <end position="406"/>
    </location>
</feature>
<dbReference type="AlphaFoldDB" id="A0A388KAH1"/>
<feature type="compositionally biased region" description="Polar residues" evidence="2">
    <location>
        <begin position="471"/>
        <end position="481"/>
    </location>
</feature>
<feature type="region of interest" description="Disordered" evidence="2">
    <location>
        <begin position="629"/>
        <end position="695"/>
    </location>
</feature>
<dbReference type="Proteomes" id="UP000265515">
    <property type="component" value="Unassembled WGS sequence"/>
</dbReference>
<feature type="compositionally biased region" description="Polar residues" evidence="2">
    <location>
        <begin position="1018"/>
        <end position="1032"/>
    </location>
</feature>
<dbReference type="InterPro" id="IPR001849">
    <property type="entry name" value="PH_domain"/>
</dbReference>
<feature type="compositionally biased region" description="Polar residues" evidence="2">
    <location>
        <begin position="438"/>
        <end position="453"/>
    </location>
</feature>
<comment type="caution">
    <text evidence="4">The sequence shown here is derived from an EMBL/GenBank/DDBJ whole genome shotgun (WGS) entry which is preliminary data.</text>
</comment>
<sequence>MLKTAISRSEDAQAAREYLVFGPRGIQDENLLWSRHRLSGWLNVKSSGSIGKWKLRLFVLQSNYMFYFKPNQSLLPAALGKMKSCGKCFPNALDAAGPSQPRRSQPETEILDRKSPPRGLIALAGCTVEIRKESSGAAENQKQYVFIIRLSEQYASVAKQDQFLLAADSPAHRDEWMEYIRKAAVTVTQLSGQIKLMEERIAERRAEVHRQKIENSDNKNSAQIAALRKEMVDLAQQVTQAKVKSKEAWGQTDQLEGEVRRAAATWAILNEYLSDSRSKSTVSDAIEAIRKEVELARELGDLLDQKLGFLLGKDLEQLSKEARVGLNQVLSNSLSALLQRKAQWQVRIRTLSASMHKGQGVLATTSGGPSSTSPTASPTASPESKAGNDTNPKFIQTPTPRSPRGEQGIVLAVLDNTGKSISSAMAAILQGLQAGTDTTGAVESPQGNLQAQPSISSITSSSSYHGPPLLSDQSTEELNMVSSSGSAAEMSLSAERSAAVQQRDVEDPLSPHDGATASSDAAAAEATGASPPHTDPSSSTALALPTSNLLTPQSEGVPSMLDGTVKPVDANAPPYTDVFYNSDFYGLSADGGDTESTQRSHQGNKTPATEGEPGGLQLAVPLRSISRGLISDNSTDSTRQELAVTSTQNKTESSSHDTRNPLPHEKGDERQPLTSGRSMSSTAKQRNASSTTQPIIEVSEFSGSLREKGGIQIRLSVSRNLSAFPVVHLVKNPSEDHSRGRSRSHKSASISLKAGKAGSEQKKSESGRSAEQLALPADRQHSKPPNSSASAKGDSELVASSLPVDLHQGHEAANSPTQVRGSAGKRKKSETKKHTQTDADGNGTQELTTIGKKEKTKHTYSSSNKDEPAPPLPSDRHQSHGDATTSSPHQTRTSSLRKKSGLRTRGQERVDGESDVIASPAERKQSMRKRTSASAKTEELGVALPAERRQSHQDGSLRPNQSKKSKSQITLQHLDANAIRAPPSDQNPKPKRASSSVGREDDGRPLPAAHSQSEENARNSSVQVLNAQSASRRISKKSEQKKTTGEGTILVSLAGGKQSKSKKVSQSVTGEDRVLPMPAGSDPRHEDEALSSQQIPHIKANQRKKADVKQSAQHFVDENPPLASVIDPTKKKKKPKSRPSSAPRAGEVGVPTSPADPHKTRKQTTFSSLPVARSAGELKKSSLHVDDETLQLSAADKQQRSKSKGRSALARVEEPAVRFSVGHDQGRKISRISLLKPQSK</sequence>
<keyword evidence="1" id="KW-0175">Coiled coil</keyword>
<feature type="compositionally biased region" description="Basic and acidic residues" evidence="2">
    <location>
        <begin position="653"/>
        <end position="671"/>
    </location>
</feature>
<feature type="compositionally biased region" description="Polar residues" evidence="2">
    <location>
        <begin position="838"/>
        <end position="848"/>
    </location>
</feature>
<feature type="compositionally biased region" description="Polar residues" evidence="2">
    <location>
        <begin position="387"/>
        <end position="399"/>
    </location>
</feature>
<proteinExistence type="predicted"/>